<dbReference type="Gene3D" id="3.40.50.920">
    <property type="match status" value="1"/>
</dbReference>
<dbReference type="InterPro" id="IPR029061">
    <property type="entry name" value="THDP-binding"/>
</dbReference>
<dbReference type="NCBIfam" id="NF006667">
    <property type="entry name" value="PRK09212.1"/>
    <property type="match status" value="1"/>
</dbReference>
<evidence type="ECO:0000259" key="4">
    <source>
        <dbReference type="SMART" id="SM00861"/>
    </source>
</evidence>
<dbReference type="PANTHER" id="PTHR43257">
    <property type="entry name" value="PYRUVATE DEHYDROGENASE E1 COMPONENT BETA SUBUNIT"/>
    <property type="match status" value="1"/>
</dbReference>
<dbReference type="PANTHER" id="PTHR43257:SF2">
    <property type="entry name" value="PYRUVATE DEHYDROGENASE E1 COMPONENT SUBUNIT BETA"/>
    <property type="match status" value="1"/>
</dbReference>
<dbReference type="GO" id="GO:0016491">
    <property type="term" value="F:oxidoreductase activity"/>
    <property type="evidence" value="ECO:0007669"/>
    <property type="project" value="UniProtKB-KW"/>
</dbReference>
<dbReference type="FunFam" id="3.40.50.920:FF:000001">
    <property type="entry name" value="Pyruvate dehydrogenase E1 beta subunit"/>
    <property type="match status" value="1"/>
</dbReference>
<dbReference type="InterPro" id="IPR005475">
    <property type="entry name" value="Transketolase-like_Pyr-bd"/>
</dbReference>
<feature type="domain" description="Transketolase-like pyrimidine-binding" evidence="4">
    <location>
        <begin position="4"/>
        <end position="181"/>
    </location>
</feature>
<proteinExistence type="predicted"/>
<dbReference type="CDD" id="cd07036">
    <property type="entry name" value="TPP_PYR_E1-PDHc-beta_like"/>
    <property type="match status" value="1"/>
</dbReference>
<name>A0A7V3KPI8_UNCW3</name>
<dbReference type="SUPFAM" id="SSF52518">
    <property type="entry name" value="Thiamin diphosphate-binding fold (THDP-binding)"/>
    <property type="match status" value="1"/>
</dbReference>
<dbReference type="Pfam" id="PF02779">
    <property type="entry name" value="Transket_pyr"/>
    <property type="match status" value="1"/>
</dbReference>
<dbReference type="AlphaFoldDB" id="A0A7V3KPI8"/>
<organism evidence="5">
    <name type="scientific">candidate division WOR-3 bacterium</name>
    <dbReference type="NCBI Taxonomy" id="2052148"/>
    <lineage>
        <taxon>Bacteria</taxon>
        <taxon>Bacteria division WOR-3</taxon>
    </lineage>
</organism>
<reference evidence="5" key="1">
    <citation type="journal article" date="2020" name="mSystems">
        <title>Genome- and Community-Level Interaction Insights into Carbon Utilization and Element Cycling Functions of Hydrothermarchaeota in Hydrothermal Sediment.</title>
        <authorList>
            <person name="Zhou Z."/>
            <person name="Liu Y."/>
            <person name="Xu W."/>
            <person name="Pan J."/>
            <person name="Luo Z.H."/>
            <person name="Li M."/>
        </authorList>
    </citation>
    <scope>NUCLEOTIDE SEQUENCE [LARGE SCALE GENOMIC DNA]</scope>
    <source>
        <strain evidence="5">SpSt-754</strain>
    </source>
</reference>
<comment type="cofactor">
    <cofactor evidence="1">
        <name>thiamine diphosphate</name>
        <dbReference type="ChEBI" id="CHEBI:58937"/>
    </cofactor>
</comment>
<dbReference type="Gene3D" id="3.40.50.970">
    <property type="match status" value="1"/>
</dbReference>
<keyword evidence="2" id="KW-0560">Oxidoreductase</keyword>
<dbReference type="Pfam" id="PF02780">
    <property type="entry name" value="Transketolase_C"/>
    <property type="match status" value="1"/>
</dbReference>
<evidence type="ECO:0000256" key="3">
    <source>
        <dbReference type="ARBA" id="ARBA00023052"/>
    </source>
</evidence>
<dbReference type="FunFam" id="3.40.50.970:FF:000001">
    <property type="entry name" value="Pyruvate dehydrogenase E1 beta subunit"/>
    <property type="match status" value="1"/>
</dbReference>
<evidence type="ECO:0000256" key="2">
    <source>
        <dbReference type="ARBA" id="ARBA00023002"/>
    </source>
</evidence>
<protein>
    <submittedName>
        <fullName evidence="5">Alpha-ketoacid dehydrogenase subunit beta</fullName>
    </submittedName>
</protein>
<evidence type="ECO:0000313" key="5">
    <source>
        <dbReference type="EMBL" id="HGB36378.1"/>
    </source>
</evidence>
<dbReference type="SUPFAM" id="SSF52922">
    <property type="entry name" value="TK C-terminal domain-like"/>
    <property type="match status" value="1"/>
</dbReference>
<dbReference type="EMBL" id="DTGD01000214">
    <property type="protein sequence ID" value="HGB36378.1"/>
    <property type="molecule type" value="Genomic_DNA"/>
</dbReference>
<dbReference type="InterPro" id="IPR033248">
    <property type="entry name" value="Transketolase_C"/>
</dbReference>
<comment type="caution">
    <text evidence="5">The sequence shown here is derived from an EMBL/GenBank/DDBJ whole genome shotgun (WGS) entry which is preliminary data.</text>
</comment>
<gene>
    <name evidence="5" type="ORF">ENV38_05690</name>
</gene>
<evidence type="ECO:0000256" key="1">
    <source>
        <dbReference type="ARBA" id="ARBA00001964"/>
    </source>
</evidence>
<sequence length="327" mass="35329">MREITFAEALNEALREEMLRDERVYVIGEDVRVGYGGGAFGVTKGLLAQFGPERVIDTPISESAIAGTSVGAALWGMRPVAEIMFADFLALAMDHIANSAAKMRFAYAGEANVPIVFRTAFGAGVGAALHHSQSPEAWLVNVPGLKIIMPSTPYDAKGLLKSAIRDDNPVVFFEHKYLYSRLKGPVPEEEYVIPIGKADIKREGKDLTIIATGAMVHQALSAAEILKEEGIEAEVLDPRTLVPLDREAILMSVEKTSRVIIVHEAPTFGGFGGEIAALIAEEGFYSLDAPIKRIGAPFMPVPASPILEQIYLPKAEIIIKAAKEIMS</sequence>
<dbReference type="InterPro" id="IPR009014">
    <property type="entry name" value="Transketo_C/PFOR_II"/>
</dbReference>
<accession>A0A7V3KPI8</accession>
<keyword evidence="3" id="KW-0786">Thiamine pyrophosphate</keyword>
<dbReference type="SMART" id="SM00861">
    <property type="entry name" value="Transket_pyr"/>
    <property type="match status" value="1"/>
</dbReference>